<accession>A0A3A4ZFZ2</accession>
<dbReference type="InterPro" id="IPR036265">
    <property type="entry name" value="HIT-like_sf"/>
</dbReference>
<sequence length="153" mass="17255">MTSKNSFVDGTYTAGKPEYSNVIKEILSRGVCPFCPENFSWHKKPLLGEDGNWIVTENSWPYKNARYHFLLICTVHKTDVAELTIEDFVSLHNLVSGVRERFEISGGALTLRFGDSRFTGATVAHLHFHLIVPSLFKSGKKKGRARPVWFPVG</sequence>
<gene>
    <name evidence="1" type="ORF">C4561_00880</name>
</gene>
<reference evidence="1 2" key="1">
    <citation type="journal article" date="2017" name="ISME J.">
        <title>Energy and carbon metabolisms in a deep terrestrial subsurface fluid microbial community.</title>
        <authorList>
            <person name="Momper L."/>
            <person name="Jungbluth S.P."/>
            <person name="Lee M.D."/>
            <person name="Amend J.P."/>
        </authorList>
    </citation>
    <scope>NUCLEOTIDE SEQUENCE [LARGE SCALE GENOMIC DNA]</scope>
    <source>
        <strain evidence="1">SURF_46</strain>
    </source>
</reference>
<dbReference type="EMBL" id="QZJF01000005">
    <property type="protein sequence ID" value="RJR28041.1"/>
    <property type="molecule type" value="Genomic_DNA"/>
</dbReference>
<name>A0A3A4ZFZ2_UNCKA</name>
<dbReference type="Proteomes" id="UP000265540">
    <property type="component" value="Unassembled WGS sequence"/>
</dbReference>
<evidence type="ECO:0008006" key="3">
    <source>
        <dbReference type="Google" id="ProtNLM"/>
    </source>
</evidence>
<organism evidence="1 2">
    <name type="scientific">candidate division WWE3 bacterium</name>
    <dbReference type="NCBI Taxonomy" id="2053526"/>
    <lineage>
        <taxon>Bacteria</taxon>
        <taxon>Katanobacteria</taxon>
    </lineage>
</organism>
<dbReference type="SUPFAM" id="SSF54197">
    <property type="entry name" value="HIT-like"/>
    <property type="match status" value="1"/>
</dbReference>
<comment type="caution">
    <text evidence="1">The sequence shown here is derived from an EMBL/GenBank/DDBJ whole genome shotgun (WGS) entry which is preliminary data.</text>
</comment>
<proteinExistence type="predicted"/>
<dbReference type="Gene3D" id="3.30.428.10">
    <property type="entry name" value="HIT-like"/>
    <property type="match status" value="1"/>
</dbReference>
<protein>
    <recommendedName>
        <fullName evidence="3">HIT domain-containing protein</fullName>
    </recommendedName>
</protein>
<evidence type="ECO:0000313" key="2">
    <source>
        <dbReference type="Proteomes" id="UP000265540"/>
    </source>
</evidence>
<evidence type="ECO:0000313" key="1">
    <source>
        <dbReference type="EMBL" id="RJR28041.1"/>
    </source>
</evidence>
<dbReference type="AlphaFoldDB" id="A0A3A4ZFZ2"/>
<dbReference type="Pfam" id="PF11969">
    <property type="entry name" value="DcpS_C"/>
    <property type="match status" value="1"/>
</dbReference>